<dbReference type="AlphaFoldDB" id="A0A3P6H7X5"/>
<organism evidence="2">
    <name type="scientific">Brassica oleracea</name>
    <name type="common">Wild cabbage</name>
    <dbReference type="NCBI Taxonomy" id="3712"/>
    <lineage>
        <taxon>Eukaryota</taxon>
        <taxon>Viridiplantae</taxon>
        <taxon>Streptophyta</taxon>
        <taxon>Embryophyta</taxon>
        <taxon>Tracheophyta</taxon>
        <taxon>Spermatophyta</taxon>
        <taxon>Magnoliopsida</taxon>
        <taxon>eudicotyledons</taxon>
        <taxon>Gunneridae</taxon>
        <taxon>Pentapetalae</taxon>
        <taxon>rosids</taxon>
        <taxon>malvids</taxon>
        <taxon>Brassicales</taxon>
        <taxon>Brassicaceae</taxon>
        <taxon>Brassiceae</taxon>
        <taxon>Brassica</taxon>
    </lineage>
</organism>
<dbReference type="GO" id="GO:0003676">
    <property type="term" value="F:nucleic acid binding"/>
    <property type="evidence" value="ECO:0007669"/>
    <property type="project" value="InterPro"/>
</dbReference>
<name>A0A3P6H7X5_BRAOL</name>
<dbReference type="Pfam" id="PF13456">
    <property type="entry name" value="RVT_3"/>
    <property type="match status" value="1"/>
</dbReference>
<dbReference type="SUPFAM" id="SSF53098">
    <property type="entry name" value="Ribonuclease H-like"/>
    <property type="match status" value="1"/>
</dbReference>
<sequence length="86" mass="10227">MIVCWSQGYTKVIFEGDNANVINLATKKTKNIDVLNWLRDIWEWEQKFDIIQHIWKNWGSNSCADLLANNKYQAEKNTYIMLLFPM</sequence>
<dbReference type="InterPro" id="IPR036397">
    <property type="entry name" value="RNaseH_sf"/>
</dbReference>
<accession>A0A3P6H7X5</accession>
<dbReference type="InterPro" id="IPR002156">
    <property type="entry name" value="RNaseH_domain"/>
</dbReference>
<dbReference type="InterPro" id="IPR012337">
    <property type="entry name" value="RNaseH-like_sf"/>
</dbReference>
<dbReference type="CDD" id="cd06222">
    <property type="entry name" value="RNase_H_like"/>
    <property type="match status" value="1"/>
</dbReference>
<dbReference type="Gene3D" id="3.30.420.10">
    <property type="entry name" value="Ribonuclease H-like superfamily/Ribonuclease H"/>
    <property type="match status" value="1"/>
</dbReference>
<dbReference type="GO" id="GO:0004523">
    <property type="term" value="F:RNA-DNA hybrid ribonuclease activity"/>
    <property type="evidence" value="ECO:0007669"/>
    <property type="project" value="InterPro"/>
</dbReference>
<protein>
    <recommendedName>
        <fullName evidence="1">RNase H type-1 domain-containing protein</fullName>
    </recommendedName>
</protein>
<reference evidence="2" key="1">
    <citation type="submission" date="2018-11" db="EMBL/GenBank/DDBJ databases">
        <authorList>
            <consortium name="Genoscope - CEA"/>
            <person name="William W."/>
        </authorList>
    </citation>
    <scope>NUCLEOTIDE SEQUENCE</scope>
</reference>
<dbReference type="InterPro" id="IPR044730">
    <property type="entry name" value="RNase_H-like_dom_plant"/>
</dbReference>
<evidence type="ECO:0000259" key="1">
    <source>
        <dbReference type="Pfam" id="PF13456"/>
    </source>
</evidence>
<evidence type="ECO:0000313" key="2">
    <source>
        <dbReference type="EMBL" id="VDD62059.1"/>
    </source>
</evidence>
<feature type="domain" description="RNase H type-1" evidence="1">
    <location>
        <begin position="2"/>
        <end position="70"/>
    </location>
</feature>
<dbReference type="EMBL" id="LR031880">
    <property type="protein sequence ID" value="VDD62059.1"/>
    <property type="molecule type" value="Genomic_DNA"/>
</dbReference>
<proteinExistence type="predicted"/>
<gene>
    <name evidence="2" type="ORF">BOLC6T37512H</name>
</gene>